<feature type="domain" description="PRC-barrel" evidence="2">
    <location>
        <begin position="87"/>
        <end position="165"/>
    </location>
</feature>
<dbReference type="AlphaFoldDB" id="A0A098TLU0"/>
<feature type="region of interest" description="Disordered" evidence="1">
    <location>
        <begin position="198"/>
        <end position="337"/>
    </location>
</feature>
<evidence type="ECO:0000256" key="1">
    <source>
        <dbReference type="SAM" id="MobiDB-lite"/>
    </source>
</evidence>
<dbReference type="Gene3D" id="2.30.30.240">
    <property type="entry name" value="PRC-barrel domain"/>
    <property type="match status" value="2"/>
</dbReference>
<evidence type="ECO:0000313" key="3">
    <source>
        <dbReference type="EMBL" id="KGF72837.1"/>
    </source>
</evidence>
<accession>A0A098TLU0</accession>
<name>A0A098TLU0_9CYAN</name>
<dbReference type="Proteomes" id="UP000030170">
    <property type="component" value="Unassembled WGS sequence"/>
</dbReference>
<proteinExistence type="predicted"/>
<feature type="compositionally biased region" description="Acidic residues" evidence="1">
    <location>
        <begin position="274"/>
        <end position="289"/>
    </location>
</feature>
<gene>
    <name evidence="3" type="ORF">DO97_03630</name>
</gene>
<dbReference type="RefSeq" id="WP_036532462.1">
    <property type="nucleotide sequence ID" value="NZ_JJML01000017.1"/>
</dbReference>
<feature type="compositionally biased region" description="Polar residues" evidence="1">
    <location>
        <begin position="212"/>
        <end position="223"/>
    </location>
</feature>
<dbReference type="Pfam" id="PF05239">
    <property type="entry name" value="PRC"/>
    <property type="match status" value="2"/>
</dbReference>
<dbReference type="PANTHER" id="PTHR36740">
    <property type="entry name" value="PRC DOMAIN-CONTAINING PROTEIN"/>
    <property type="match status" value="1"/>
</dbReference>
<evidence type="ECO:0000313" key="4">
    <source>
        <dbReference type="Proteomes" id="UP000030170"/>
    </source>
</evidence>
<keyword evidence="4" id="KW-1185">Reference proteome</keyword>
<dbReference type="SUPFAM" id="SSF50346">
    <property type="entry name" value="PRC-barrel domain"/>
    <property type="match status" value="2"/>
</dbReference>
<dbReference type="PANTHER" id="PTHR36740:SF1">
    <property type="entry name" value="PRC-BARREL DOMAIN-CONTAINING PROTEIN"/>
    <property type="match status" value="1"/>
</dbReference>
<dbReference type="STRING" id="1497020.DO97_03630"/>
<dbReference type="InterPro" id="IPR027275">
    <property type="entry name" value="PRC-brl_dom"/>
</dbReference>
<protein>
    <submittedName>
        <fullName evidence="3">Photosystem reaction center subunit H</fullName>
    </submittedName>
</protein>
<feature type="compositionally biased region" description="Acidic residues" evidence="1">
    <location>
        <begin position="302"/>
        <end position="313"/>
    </location>
</feature>
<dbReference type="OrthoDB" id="570311at2"/>
<organism evidence="3 4">
    <name type="scientific">Neosynechococcus sphagnicola sy1</name>
    <dbReference type="NCBI Taxonomy" id="1497020"/>
    <lineage>
        <taxon>Bacteria</taxon>
        <taxon>Bacillati</taxon>
        <taxon>Cyanobacteriota</taxon>
        <taxon>Cyanophyceae</taxon>
        <taxon>Neosynechococcales</taxon>
        <taxon>Neosynechococcaceae</taxon>
        <taxon>Neosynechococcus</taxon>
    </lineage>
</organism>
<dbReference type="EMBL" id="JJML01000017">
    <property type="protein sequence ID" value="KGF72837.1"/>
    <property type="molecule type" value="Genomic_DNA"/>
</dbReference>
<feature type="domain" description="PRC-barrel" evidence="2">
    <location>
        <begin position="8"/>
        <end position="80"/>
    </location>
</feature>
<sequence length="337" mass="38551">MTSEKICYRSDLLGTQVITRDTGKRLGVVNQLWVDIDQREVVAIGLRDNLLTGLIAGIPRYMLLSSIRQIGDVILVDDDSAIIDLDAEAYNSLIRNEVVTETGELLGRVHGFRFDIDDGKISALIVSSLGFPQIPEKLISTYELPVDEIVSSGPDRLIVFEGAEERLSQITEGILEKFGLGKPPWEREEADDYLTPIARPENQLGTGVPLRTPTQQSLRTVTPVQERWNENDWEEEERQPPPKPARLQRAEPVYYPEEEEEENWSEAVDRDNYDADYEEDDDYDYDDEIESRSPEETAYTEAYDEDVWADEEPQYQPPKVNLPEKMKTPEYEEEGGY</sequence>
<comment type="caution">
    <text evidence="3">The sequence shown here is derived from an EMBL/GenBank/DDBJ whole genome shotgun (WGS) entry which is preliminary data.</text>
</comment>
<dbReference type="InterPro" id="IPR011033">
    <property type="entry name" value="PRC_barrel-like_sf"/>
</dbReference>
<evidence type="ECO:0000259" key="2">
    <source>
        <dbReference type="Pfam" id="PF05239"/>
    </source>
</evidence>
<reference evidence="3 4" key="1">
    <citation type="journal article" date="2014" name="Mol. Ecol.">
        <title>Evolution of Synechococcus.</title>
        <authorList>
            <person name="Dvorak P."/>
            <person name="Casamatta D."/>
            <person name="Hasler P."/>
            <person name="Poulickova A."/>
            <person name="Ondrej V."/>
            <person name="Sanges R."/>
        </authorList>
    </citation>
    <scope>NUCLEOTIDE SEQUENCE [LARGE SCALE GENOMIC DNA]</scope>
    <source>
        <strain evidence="3 4">CAUP A 1101</strain>
    </source>
</reference>